<evidence type="ECO:0000256" key="7">
    <source>
        <dbReference type="ARBA" id="ARBA00069718"/>
    </source>
</evidence>
<dbReference type="Pfam" id="PF01979">
    <property type="entry name" value="Amidohydro_1"/>
    <property type="match status" value="1"/>
</dbReference>
<dbReference type="SUPFAM" id="SSF51556">
    <property type="entry name" value="Metallo-dependent hydrolases"/>
    <property type="match status" value="1"/>
</dbReference>
<feature type="domain" description="Adenine deaminase C-terminal" evidence="10">
    <location>
        <begin position="394"/>
        <end position="562"/>
    </location>
</feature>
<evidence type="ECO:0000256" key="6">
    <source>
        <dbReference type="ARBA" id="ARBA00047720"/>
    </source>
</evidence>
<dbReference type="FunFam" id="3.20.20.140:FF:000016">
    <property type="entry name" value="Adenine deaminase"/>
    <property type="match status" value="1"/>
</dbReference>
<evidence type="ECO:0000256" key="2">
    <source>
        <dbReference type="ARBA" id="ARBA00006773"/>
    </source>
</evidence>
<comment type="cofactor">
    <cofactor evidence="1 8">
        <name>Mn(2+)</name>
        <dbReference type="ChEBI" id="CHEBI:29035"/>
    </cofactor>
</comment>
<evidence type="ECO:0000313" key="11">
    <source>
        <dbReference type="EMBL" id="TET12289.1"/>
    </source>
</evidence>
<dbReference type="SUPFAM" id="SSF51338">
    <property type="entry name" value="Composite domain of metallo-dependent hydrolases"/>
    <property type="match status" value="1"/>
</dbReference>
<sequence>MDVRKIIELARGEKEVDLILKNGRLVNVFSGDIHLANVAVDEGRVIGMGDYKAKEEVDLEGKYLVPGFFDGHIHLESSMVTPAEFARAAVPLGTTTVIIDPHEIANVMGLDGIRYMLEASQRLPLDVYIMLPSCVPATHLETSGAKLTSYDLSLLLGNNRVLGLGEMMNFPGVILEDREVLDKIRAAKGKRIDGHAPGLKGKDLCAYIGAGIKSDHECITVKEAKEKLRLGMYIMVREGTAARNLEDLLPLINSDNSRKCFFVSDDRHPRDLLEEGHINSIIKKAVKLGLDPITAIQMATINTAEYFKLTDVGAIAPGYRADMVVLKDIENFEIEKVFKDGRLVAQNGQILPRKIKKTRVTIRSSMNVDWMGLQGFDIKAEGDKVLVMQIIPEQIVTRKLTVSPKIEKGKVVVDIDRDILKIAVVERHLASGNVGIGLVKGFGLRKGALASSVAHDSHNIVIVGAKDEDMMTAAIEVVRMRGGQVVVKDDDVIASLALPIAGLMNERTLEKVSDKTKKLNQAATALGCRLKEPFMSLSFTALPPVPELKLTDKGVVDVEKFQIVSLFVDSD</sequence>
<dbReference type="InterPro" id="IPR032466">
    <property type="entry name" value="Metal_Hydrolase"/>
</dbReference>
<feature type="domain" description="Amidohydrolase-related" evidence="9">
    <location>
        <begin position="63"/>
        <end position="344"/>
    </location>
</feature>
<dbReference type="InterPro" id="IPR006680">
    <property type="entry name" value="Amidohydro-rel"/>
</dbReference>
<dbReference type="InterPro" id="IPR011059">
    <property type="entry name" value="Metal-dep_hydrolase_composite"/>
</dbReference>
<evidence type="ECO:0000313" key="12">
    <source>
        <dbReference type="Proteomes" id="UP000316360"/>
    </source>
</evidence>
<comment type="caution">
    <text evidence="11">The sequence shown here is derived from an EMBL/GenBank/DDBJ whole genome shotgun (WGS) entry which is preliminary data.</text>
</comment>
<dbReference type="HAMAP" id="MF_01518">
    <property type="entry name" value="Adenine_deamin"/>
    <property type="match status" value="1"/>
</dbReference>
<gene>
    <name evidence="8 11" type="primary">ade</name>
    <name evidence="11" type="ORF">E3J84_01850</name>
</gene>
<dbReference type="Gene3D" id="3.20.20.140">
    <property type="entry name" value="Metal-dependent hydrolases"/>
    <property type="match status" value="1"/>
</dbReference>
<proteinExistence type="inferred from homology"/>
<protein>
    <recommendedName>
        <fullName evidence="7 8">Adenine deaminase</fullName>
        <shortName evidence="8">Adenase</shortName>
        <shortName evidence="8">Adenine aminase</shortName>
        <ecNumber evidence="3 8">3.5.4.2</ecNumber>
    </recommendedName>
</protein>
<dbReference type="AlphaFoldDB" id="A0A523S381"/>
<evidence type="ECO:0000256" key="3">
    <source>
        <dbReference type="ARBA" id="ARBA00012782"/>
    </source>
</evidence>
<comment type="similarity">
    <text evidence="2 8">Belongs to the metallo-dependent hydrolases superfamily. Adenine deaminase family.</text>
</comment>
<dbReference type="EMBL" id="SOKJ01000097">
    <property type="protein sequence ID" value="TET12289.1"/>
    <property type="molecule type" value="Genomic_DNA"/>
</dbReference>
<evidence type="ECO:0000256" key="1">
    <source>
        <dbReference type="ARBA" id="ARBA00001936"/>
    </source>
</evidence>
<dbReference type="EC" id="3.5.4.2" evidence="3 8"/>
<accession>A0A523S381</accession>
<dbReference type="NCBIfam" id="TIGR01178">
    <property type="entry name" value="ade"/>
    <property type="match status" value="1"/>
</dbReference>
<dbReference type="GO" id="GO:0000034">
    <property type="term" value="F:adenine deaminase activity"/>
    <property type="evidence" value="ECO:0007669"/>
    <property type="project" value="UniProtKB-UniRule"/>
</dbReference>
<evidence type="ECO:0000259" key="9">
    <source>
        <dbReference type="Pfam" id="PF01979"/>
    </source>
</evidence>
<name>A0A523S381_UNCAE</name>
<dbReference type="InterPro" id="IPR006679">
    <property type="entry name" value="Adenine_deam"/>
</dbReference>
<dbReference type="PANTHER" id="PTHR11113:SF2">
    <property type="entry name" value="ADENINE DEAMINASE"/>
    <property type="match status" value="1"/>
</dbReference>
<organism evidence="11 12">
    <name type="scientific">Aerophobetes bacterium</name>
    <dbReference type="NCBI Taxonomy" id="2030807"/>
    <lineage>
        <taxon>Bacteria</taxon>
        <taxon>Candidatus Aerophobota</taxon>
    </lineage>
</organism>
<reference evidence="11 12" key="1">
    <citation type="submission" date="2019-03" db="EMBL/GenBank/DDBJ databases">
        <title>Metabolic potential of uncultured bacteria and archaea associated with petroleum seepage in deep-sea sediments.</title>
        <authorList>
            <person name="Dong X."/>
            <person name="Hubert C."/>
        </authorList>
    </citation>
    <scope>NUCLEOTIDE SEQUENCE [LARGE SCALE GENOMIC DNA]</scope>
    <source>
        <strain evidence="11">E44_bin7</strain>
    </source>
</reference>
<evidence type="ECO:0000256" key="4">
    <source>
        <dbReference type="ARBA" id="ARBA00022801"/>
    </source>
</evidence>
<dbReference type="Proteomes" id="UP000316360">
    <property type="component" value="Unassembled WGS sequence"/>
</dbReference>
<evidence type="ECO:0000256" key="8">
    <source>
        <dbReference type="HAMAP-Rule" id="MF_01518"/>
    </source>
</evidence>
<comment type="catalytic activity">
    <reaction evidence="6 8">
        <text>adenine + H2O + H(+) = hypoxanthine + NH4(+)</text>
        <dbReference type="Rhea" id="RHEA:23688"/>
        <dbReference type="ChEBI" id="CHEBI:15377"/>
        <dbReference type="ChEBI" id="CHEBI:15378"/>
        <dbReference type="ChEBI" id="CHEBI:16708"/>
        <dbReference type="ChEBI" id="CHEBI:17368"/>
        <dbReference type="ChEBI" id="CHEBI:28938"/>
        <dbReference type="EC" id="3.5.4.2"/>
    </reaction>
</comment>
<dbReference type="Pfam" id="PF13382">
    <property type="entry name" value="Adenine_deam_C"/>
    <property type="match status" value="1"/>
</dbReference>
<evidence type="ECO:0000259" key="10">
    <source>
        <dbReference type="Pfam" id="PF13382"/>
    </source>
</evidence>
<dbReference type="CDD" id="cd01295">
    <property type="entry name" value="AdeC"/>
    <property type="match status" value="1"/>
</dbReference>
<dbReference type="GO" id="GO:0006146">
    <property type="term" value="P:adenine catabolic process"/>
    <property type="evidence" value="ECO:0007669"/>
    <property type="project" value="InterPro"/>
</dbReference>
<keyword evidence="5 8" id="KW-0464">Manganese</keyword>
<keyword evidence="4 8" id="KW-0378">Hydrolase</keyword>
<dbReference type="Gene3D" id="2.30.40.10">
    <property type="entry name" value="Urease, subunit C, domain 1"/>
    <property type="match status" value="1"/>
</dbReference>
<dbReference type="PANTHER" id="PTHR11113">
    <property type="entry name" value="N-ACETYLGLUCOSAMINE-6-PHOSPHATE DEACETYLASE"/>
    <property type="match status" value="1"/>
</dbReference>
<evidence type="ECO:0000256" key="5">
    <source>
        <dbReference type="ARBA" id="ARBA00023211"/>
    </source>
</evidence>
<dbReference type="InterPro" id="IPR026912">
    <property type="entry name" value="Adenine_deam_C"/>
</dbReference>